<keyword evidence="5" id="KW-0004">4Fe-4S</keyword>
<dbReference type="Proteomes" id="UP000050761">
    <property type="component" value="Unassembled WGS sequence"/>
</dbReference>
<dbReference type="EC" id="5.6.2.3" evidence="18"/>
<dbReference type="GO" id="GO:0035315">
    <property type="term" value="P:hair cell differentiation"/>
    <property type="evidence" value="ECO:0007669"/>
    <property type="project" value="UniProtKB-ARBA"/>
</dbReference>
<evidence type="ECO:0000256" key="22">
    <source>
        <dbReference type="ARBA" id="ARBA00081072"/>
    </source>
</evidence>
<evidence type="ECO:0000256" key="14">
    <source>
        <dbReference type="ARBA" id="ARBA00023125"/>
    </source>
</evidence>
<dbReference type="SMART" id="SM00491">
    <property type="entry name" value="HELICc2"/>
    <property type="match status" value="1"/>
</dbReference>
<evidence type="ECO:0000256" key="9">
    <source>
        <dbReference type="ARBA" id="ARBA00022801"/>
    </source>
</evidence>
<dbReference type="Pfam" id="PF06777">
    <property type="entry name" value="HBB"/>
    <property type="match status" value="1"/>
</dbReference>
<dbReference type="PRINTS" id="PR00852">
    <property type="entry name" value="XRODRMPGMNTD"/>
</dbReference>
<evidence type="ECO:0000256" key="11">
    <source>
        <dbReference type="ARBA" id="ARBA00022840"/>
    </source>
</evidence>
<feature type="domain" description="ATP-dependent helicase C-terminal" evidence="25">
    <location>
        <begin position="174"/>
        <end position="330"/>
    </location>
</feature>
<dbReference type="InterPro" id="IPR001945">
    <property type="entry name" value="RAD3/XPD"/>
</dbReference>
<dbReference type="InterPro" id="IPR010643">
    <property type="entry name" value="HBB"/>
</dbReference>
<evidence type="ECO:0000256" key="21">
    <source>
        <dbReference type="ARBA" id="ARBA00079246"/>
    </source>
</evidence>
<evidence type="ECO:0000256" key="6">
    <source>
        <dbReference type="ARBA" id="ARBA00022723"/>
    </source>
</evidence>
<keyword evidence="9" id="KW-0378">Hydrolase</keyword>
<dbReference type="GO" id="GO:0006366">
    <property type="term" value="P:transcription by RNA polymerase II"/>
    <property type="evidence" value="ECO:0007669"/>
    <property type="project" value="TreeGrafter"/>
</dbReference>
<dbReference type="Pfam" id="PF13307">
    <property type="entry name" value="Helicase_C_2"/>
    <property type="match status" value="1"/>
</dbReference>
<evidence type="ECO:0000256" key="3">
    <source>
        <dbReference type="ARBA" id="ARBA00009146"/>
    </source>
</evidence>
<dbReference type="OrthoDB" id="272481at2759"/>
<reference evidence="28" key="2">
    <citation type="submission" date="2019-09" db="UniProtKB">
        <authorList>
            <consortium name="WormBaseParasite"/>
        </authorList>
    </citation>
    <scope>IDENTIFICATION</scope>
</reference>
<dbReference type="GO" id="GO:0043139">
    <property type="term" value="F:5'-3' DNA helicase activity"/>
    <property type="evidence" value="ECO:0007669"/>
    <property type="project" value="UniProtKB-EC"/>
</dbReference>
<evidence type="ECO:0000256" key="7">
    <source>
        <dbReference type="ARBA" id="ARBA00022741"/>
    </source>
</evidence>
<dbReference type="Gene3D" id="3.40.50.300">
    <property type="entry name" value="P-loop containing nucleotide triphosphate hydrolases"/>
    <property type="match status" value="1"/>
</dbReference>
<evidence type="ECO:0000256" key="15">
    <source>
        <dbReference type="ARBA" id="ARBA00023204"/>
    </source>
</evidence>
<evidence type="ECO:0000256" key="17">
    <source>
        <dbReference type="ARBA" id="ARBA00023242"/>
    </source>
</evidence>
<dbReference type="GO" id="GO:0016818">
    <property type="term" value="F:hydrolase activity, acting on acid anhydrides, in phosphorus-containing anhydrides"/>
    <property type="evidence" value="ECO:0007669"/>
    <property type="project" value="InterPro"/>
</dbReference>
<dbReference type="FunFam" id="3.40.50.300:FF:000135">
    <property type="entry name" value="DNA repair helicase RAD3, putative"/>
    <property type="match status" value="1"/>
</dbReference>
<evidence type="ECO:0000256" key="2">
    <source>
        <dbReference type="ARBA" id="ARBA00004123"/>
    </source>
</evidence>
<evidence type="ECO:0000256" key="13">
    <source>
        <dbReference type="ARBA" id="ARBA00023014"/>
    </source>
</evidence>
<comment type="catalytic activity">
    <reaction evidence="19">
        <text>ATP + H2O = ADP + phosphate + H(+)</text>
        <dbReference type="Rhea" id="RHEA:13065"/>
        <dbReference type="ChEBI" id="CHEBI:15377"/>
        <dbReference type="ChEBI" id="CHEBI:15378"/>
        <dbReference type="ChEBI" id="CHEBI:30616"/>
        <dbReference type="ChEBI" id="CHEBI:43474"/>
        <dbReference type="ChEBI" id="CHEBI:456216"/>
        <dbReference type="EC" id="5.6.2.3"/>
    </reaction>
</comment>
<keyword evidence="8" id="KW-0227">DNA damage</keyword>
<name>A0A183GUX4_HELPZ</name>
<evidence type="ECO:0000313" key="28">
    <source>
        <dbReference type="WBParaSite" id="HPBE_0002649401-mRNA-1"/>
    </source>
</evidence>
<proteinExistence type="inferred from homology"/>
<evidence type="ECO:0000256" key="10">
    <source>
        <dbReference type="ARBA" id="ARBA00022806"/>
    </source>
</evidence>
<dbReference type="PANTHER" id="PTHR11472">
    <property type="entry name" value="DNA REPAIR DEAD HELICASE RAD3/XP-D SUBFAMILY MEMBER"/>
    <property type="match status" value="1"/>
</dbReference>
<dbReference type="GO" id="GO:0003684">
    <property type="term" value="F:damaged DNA binding"/>
    <property type="evidence" value="ECO:0007669"/>
    <property type="project" value="TreeGrafter"/>
</dbReference>
<dbReference type="NCBIfam" id="TIGR00604">
    <property type="entry name" value="rad3"/>
    <property type="match status" value="1"/>
</dbReference>
<keyword evidence="7" id="KW-0547">Nucleotide-binding</keyword>
<keyword evidence="11" id="KW-0067">ATP-binding</keyword>
<comment type="cofactor">
    <cofactor evidence="1">
        <name>[4Fe-4S] cluster</name>
        <dbReference type="ChEBI" id="CHEBI:49883"/>
    </cofactor>
</comment>
<evidence type="ECO:0000256" key="24">
    <source>
        <dbReference type="ARBA" id="ARBA00082576"/>
    </source>
</evidence>
<dbReference type="InterPro" id="IPR006555">
    <property type="entry name" value="ATP-dep_Helicase_C"/>
</dbReference>
<dbReference type="InterPro" id="IPR045028">
    <property type="entry name" value="DinG/Rad3-like"/>
</dbReference>
<sequence>MYIDRKPLRFCAERLDNLTRTLEIADGSDFRCLSQIAILATLVSTYSKGFSVIIEPSETNQPAQLTLSCMDASIAIRPVMERFQTVVITSGTLSPLEMYPKILDFDPAVMASLTMTLARPCLSPLVVARGNDQVAMTSRFEQRNDVAVIRNYGNLVLEMAAVVPDGMVVFFTSYVYMESVIAVWYEQHVIDELMKSKLLFIETNDALETSVALEKHVHWYVQACDSGRGACLFSVARGKVSEGIDFSHHLGELVLHASGRCVIMLGIPYVYTESRILRARLEYLRDQFGIKENDFLTFDAMRHTAQCMGRALRGKTDYGLMIFADKRFSRQDKRGKLPRWMQEYLETASTNLSIDEAVQLARRWLTLMAQPFTKADQLGISVLTSDMLTPKVMKKFERVVEHVD</sequence>
<evidence type="ECO:0000256" key="4">
    <source>
        <dbReference type="ARBA" id="ARBA00014344"/>
    </source>
</evidence>
<accession>A0A3P8E1E4</accession>
<dbReference type="InterPro" id="IPR013020">
    <property type="entry name" value="Rad3/Chl1-like"/>
</dbReference>
<dbReference type="GO" id="GO:0045951">
    <property type="term" value="P:positive regulation of mitotic recombination"/>
    <property type="evidence" value="ECO:0007669"/>
    <property type="project" value="TreeGrafter"/>
</dbReference>
<evidence type="ECO:0000259" key="25">
    <source>
        <dbReference type="SMART" id="SM00491"/>
    </source>
</evidence>
<keyword evidence="13" id="KW-0411">Iron-sulfur</keyword>
<keyword evidence="14" id="KW-0238">DNA-binding</keyword>
<evidence type="ECO:0000256" key="1">
    <source>
        <dbReference type="ARBA" id="ARBA00001966"/>
    </source>
</evidence>
<keyword evidence="16" id="KW-0413">Isomerase</keyword>
<comment type="similarity">
    <text evidence="3">Belongs to the helicase family. RAD3/XPD subfamily.</text>
</comment>
<dbReference type="PANTHER" id="PTHR11472:SF1">
    <property type="entry name" value="GENERAL TRANSCRIPTION AND DNA REPAIR FACTOR IIH HELICASE SUBUNIT XPD"/>
    <property type="match status" value="1"/>
</dbReference>
<evidence type="ECO:0000313" key="26">
    <source>
        <dbReference type="EMBL" id="VDP57862.1"/>
    </source>
</evidence>
<evidence type="ECO:0000256" key="8">
    <source>
        <dbReference type="ARBA" id="ARBA00022763"/>
    </source>
</evidence>
<dbReference type="EMBL" id="UZAH01040093">
    <property type="protein sequence ID" value="VDP57862.1"/>
    <property type="molecule type" value="Genomic_DNA"/>
</dbReference>
<evidence type="ECO:0000256" key="12">
    <source>
        <dbReference type="ARBA" id="ARBA00023004"/>
    </source>
</evidence>
<dbReference type="CDD" id="cd18788">
    <property type="entry name" value="SF2_C_XPD"/>
    <property type="match status" value="1"/>
</dbReference>
<dbReference type="GO" id="GO:0005634">
    <property type="term" value="C:nucleus"/>
    <property type="evidence" value="ECO:0007669"/>
    <property type="project" value="UniProtKB-SubCell"/>
</dbReference>
<keyword evidence="6" id="KW-0479">Metal-binding</keyword>
<comment type="subcellular location">
    <subcellularLocation>
        <location evidence="2">Nucleus</location>
    </subcellularLocation>
</comment>
<evidence type="ECO:0000256" key="16">
    <source>
        <dbReference type="ARBA" id="ARBA00023235"/>
    </source>
</evidence>
<dbReference type="AlphaFoldDB" id="A0A183GUX4"/>
<dbReference type="FunFam" id="3.40.50.300:FF:000128">
    <property type="entry name" value="Putative DNA repair helicase RAD3"/>
    <property type="match status" value="1"/>
</dbReference>
<gene>
    <name evidence="26" type="ORF">HPBE_LOCUS26493</name>
</gene>
<evidence type="ECO:0000313" key="27">
    <source>
        <dbReference type="Proteomes" id="UP000050761"/>
    </source>
</evidence>
<dbReference type="GO" id="GO:0005524">
    <property type="term" value="F:ATP binding"/>
    <property type="evidence" value="ECO:0007669"/>
    <property type="project" value="UniProtKB-KW"/>
</dbReference>
<keyword evidence="15" id="KW-0234">DNA repair</keyword>
<accession>A0A183GUX4</accession>
<evidence type="ECO:0000256" key="18">
    <source>
        <dbReference type="ARBA" id="ARBA00044969"/>
    </source>
</evidence>
<evidence type="ECO:0000256" key="20">
    <source>
        <dbReference type="ARBA" id="ARBA00078828"/>
    </source>
</evidence>
<dbReference type="GO" id="GO:0046872">
    <property type="term" value="F:metal ion binding"/>
    <property type="evidence" value="ECO:0007669"/>
    <property type="project" value="UniProtKB-KW"/>
</dbReference>
<organism evidence="27 28">
    <name type="scientific">Heligmosomoides polygyrus</name>
    <name type="common">Parasitic roundworm</name>
    <dbReference type="NCBI Taxonomy" id="6339"/>
    <lineage>
        <taxon>Eukaryota</taxon>
        <taxon>Metazoa</taxon>
        <taxon>Ecdysozoa</taxon>
        <taxon>Nematoda</taxon>
        <taxon>Chromadorea</taxon>
        <taxon>Rhabditida</taxon>
        <taxon>Rhabditina</taxon>
        <taxon>Rhabditomorpha</taxon>
        <taxon>Strongyloidea</taxon>
        <taxon>Heligmosomidae</taxon>
        <taxon>Heligmosomoides</taxon>
    </lineage>
</organism>
<protein>
    <recommendedName>
        <fullName evidence="4">General transcription and DNA repair factor IIH helicase subunit XPD</fullName>
        <ecNumber evidence="18">5.6.2.3</ecNumber>
    </recommendedName>
    <alternativeName>
        <fullName evidence="21">CXPD</fullName>
    </alternativeName>
    <alternativeName>
        <fullName evidence="22">DNA 5'-3' helicase XPD</fullName>
    </alternativeName>
    <alternativeName>
        <fullName evidence="20">DNA excision repair protein ERCC-2</fullName>
    </alternativeName>
    <alternativeName>
        <fullName evidence="23">DNA repair protein complementing XP-D cells</fullName>
    </alternativeName>
    <alternativeName>
        <fullName evidence="24">Xeroderma pigmentosum group D-complementing protein</fullName>
    </alternativeName>
</protein>
<keyword evidence="17" id="KW-0539">Nucleus</keyword>
<evidence type="ECO:0000256" key="19">
    <source>
        <dbReference type="ARBA" id="ARBA00048954"/>
    </source>
</evidence>
<evidence type="ECO:0000256" key="23">
    <source>
        <dbReference type="ARBA" id="ARBA00081188"/>
    </source>
</evidence>
<keyword evidence="12" id="KW-0408">Iron</keyword>
<evidence type="ECO:0000256" key="5">
    <source>
        <dbReference type="ARBA" id="ARBA00022485"/>
    </source>
</evidence>
<dbReference type="GO" id="GO:0006289">
    <property type="term" value="P:nucleotide-excision repair"/>
    <property type="evidence" value="ECO:0007669"/>
    <property type="project" value="InterPro"/>
</dbReference>
<dbReference type="InterPro" id="IPR027417">
    <property type="entry name" value="P-loop_NTPase"/>
</dbReference>
<keyword evidence="27" id="KW-1185">Reference proteome</keyword>
<reference evidence="26 27" key="1">
    <citation type="submission" date="2018-11" db="EMBL/GenBank/DDBJ databases">
        <authorList>
            <consortium name="Pathogen Informatics"/>
        </authorList>
    </citation>
    <scope>NUCLEOTIDE SEQUENCE [LARGE SCALE GENOMIC DNA]</scope>
</reference>
<dbReference type="WBParaSite" id="HPBE_0002649401-mRNA-1">
    <property type="protein sequence ID" value="HPBE_0002649401-mRNA-1"/>
    <property type="gene ID" value="HPBE_0002649401"/>
</dbReference>
<dbReference type="GO" id="GO:0051539">
    <property type="term" value="F:4 iron, 4 sulfur cluster binding"/>
    <property type="evidence" value="ECO:0007669"/>
    <property type="project" value="UniProtKB-KW"/>
</dbReference>
<keyword evidence="10" id="KW-0347">Helicase</keyword>